<evidence type="ECO:0000259" key="11">
    <source>
        <dbReference type="PROSITE" id="PS50011"/>
    </source>
</evidence>
<dbReference type="InterPro" id="IPR050538">
    <property type="entry name" value="MAP_kinase_kinase_kinase"/>
</dbReference>
<comment type="similarity">
    <text evidence="1">Belongs to the protein kinase superfamily. STE Ser/Thr protein kinase family. MAP kinase kinase kinase subfamily.</text>
</comment>
<dbReference type="SMART" id="SM00220">
    <property type="entry name" value="S_TKc"/>
    <property type="match status" value="1"/>
</dbReference>
<dbReference type="PANTHER" id="PTHR48016">
    <property type="entry name" value="MAP KINASE KINASE KINASE SSK2-RELATED-RELATED"/>
    <property type="match status" value="1"/>
</dbReference>
<comment type="catalytic activity">
    <reaction evidence="7">
        <text>L-threonyl-[protein] + ATP = O-phospho-L-threonyl-[protein] + ADP + H(+)</text>
        <dbReference type="Rhea" id="RHEA:46608"/>
        <dbReference type="Rhea" id="RHEA-COMP:11060"/>
        <dbReference type="Rhea" id="RHEA-COMP:11605"/>
        <dbReference type="ChEBI" id="CHEBI:15378"/>
        <dbReference type="ChEBI" id="CHEBI:30013"/>
        <dbReference type="ChEBI" id="CHEBI:30616"/>
        <dbReference type="ChEBI" id="CHEBI:61977"/>
        <dbReference type="ChEBI" id="CHEBI:456216"/>
        <dbReference type="EC" id="2.7.11.25"/>
    </reaction>
</comment>
<dbReference type="InterPro" id="IPR000719">
    <property type="entry name" value="Prot_kinase_dom"/>
</dbReference>
<feature type="compositionally biased region" description="Polar residues" evidence="10">
    <location>
        <begin position="750"/>
        <end position="760"/>
    </location>
</feature>
<dbReference type="PANTHER" id="PTHR48016:SF17">
    <property type="entry name" value="MITOGEN-ACTIVATED PROTEIN KINASE KINASE KINASE YODA"/>
    <property type="match status" value="1"/>
</dbReference>
<feature type="region of interest" description="Disordered" evidence="10">
    <location>
        <begin position="263"/>
        <end position="294"/>
    </location>
</feature>
<dbReference type="GO" id="GO:0005737">
    <property type="term" value="C:cytoplasm"/>
    <property type="evidence" value="ECO:0007669"/>
    <property type="project" value="TreeGrafter"/>
</dbReference>
<feature type="compositionally biased region" description="Polar residues" evidence="10">
    <location>
        <begin position="701"/>
        <end position="717"/>
    </location>
</feature>
<accession>A0A8T2UWM0</accession>
<dbReference type="OrthoDB" id="1919183at2759"/>
<proteinExistence type="inferred from homology"/>
<dbReference type="EC" id="2.7.11.25" evidence="2"/>
<dbReference type="GO" id="GO:0005524">
    <property type="term" value="F:ATP binding"/>
    <property type="evidence" value="ECO:0007669"/>
    <property type="project" value="UniProtKB-UniRule"/>
</dbReference>
<comment type="caution">
    <text evidence="12">The sequence shown here is derived from an EMBL/GenBank/DDBJ whole genome shotgun (WGS) entry which is preliminary data.</text>
</comment>
<feature type="compositionally biased region" description="Polar residues" evidence="10">
    <location>
        <begin position="365"/>
        <end position="381"/>
    </location>
</feature>
<dbReference type="Pfam" id="PF00069">
    <property type="entry name" value="Pkinase"/>
    <property type="match status" value="1"/>
</dbReference>
<feature type="region of interest" description="Disordered" evidence="10">
    <location>
        <begin position="750"/>
        <end position="781"/>
    </location>
</feature>
<gene>
    <name evidence="12" type="ORF">KP509_05G092400</name>
</gene>
<organism evidence="12 13">
    <name type="scientific">Ceratopteris richardii</name>
    <name type="common">Triangle waterfern</name>
    <dbReference type="NCBI Taxonomy" id="49495"/>
    <lineage>
        <taxon>Eukaryota</taxon>
        <taxon>Viridiplantae</taxon>
        <taxon>Streptophyta</taxon>
        <taxon>Embryophyta</taxon>
        <taxon>Tracheophyta</taxon>
        <taxon>Polypodiopsida</taxon>
        <taxon>Polypodiidae</taxon>
        <taxon>Polypodiales</taxon>
        <taxon>Pteridineae</taxon>
        <taxon>Pteridaceae</taxon>
        <taxon>Parkerioideae</taxon>
        <taxon>Ceratopteris</taxon>
    </lineage>
</organism>
<dbReference type="PROSITE" id="PS50011">
    <property type="entry name" value="PROTEIN_KINASE_DOM"/>
    <property type="match status" value="1"/>
</dbReference>
<evidence type="ECO:0000256" key="10">
    <source>
        <dbReference type="SAM" id="MobiDB-lite"/>
    </source>
</evidence>
<dbReference type="InterPro" id="IPR017441">
    <property type="entry name" value="Protein_kinase_ATP_BS"/>
</dbReference>
<comment type="catalytic activity">
    <reaction evidence="8">
        <text>L-seryl-[protein] + ATP = O-phospho-L-seryl-[protein] + ADP + H(+)</text>
        <dbReference type="Rhea" id="RHEA:17989"/>
        <dbReference type="Rhea" id="RHEA-COMP:9863"/>
        <dbReference type="Rhea" id="RHEA-COMP:11604"/>
        <dbReference type="ChEBI" id="CHEBI:15378"/>
        <dbReference type="ChEBI" id="CHEBI:29999"/>
        <dbReference type="ChEBI" id="CHEBI:30616"/>
        <dbReference type="ChEBI" id="CHEBI:83421"/>
        <dbReference type="ChEBI" id="CHEBI:456216"/>
        <dbReference type="EC" id="2.7.11.25"/>
    </reaction>
</comment>
<feature type="compositionally biased region" description="Low complexity" evidence="10">
    <location>
        <begin position="148"/>
        <end position="158"/>
    </location>
</feature>
<evidence type="ECO:0000256" key="1">
    <source>
        <dbReference type="ARBA" id="ARBA00006529"/>
    </source>
</evidence>
<dbReference type="Gene3D" id="1.10.510.10">
    <property type="entry name" value="Transferase(Phosphotransferase) domain 1"/>
    <property type="match status" value="1"/>
</dbReference>
<evidence type="ECO:0000256" key="2">
    <source>
        <dbReference type="ARBA" id="ARBA00012406"/>
    </source>
</evidence>
<reference evidence="12" key="1">
    <citation type="submission" date="2021-08" db="EMBL/GenBank/DDBJ databases">
        <title>WGS assembly of Ceratopteris richardii.</title>
        <authorList>
            <person name="Marchant D.B."/>
            <person name="Chen G."/>
            <person name="Jenkins J."/>
            <person name="Shu S."/>
            <person name="Leebens-Mack J."/>
            <person name="Grimwood J."/>
            <person name="Schmutz J."/>
            <person name="Soltis P."/>
            <person name="Soltis D."/>
            <person name="Chen Z.-H."/>
        </authorList>
    </citation>
    <scope>NUCLEOTIDE SEQUENCE</scope>
    <source>
        <strain evidence="12">Whitten #5841</strain>
        <tissue evidence="12">Leaf</tissue>
    </source>
</reference>
<dbReference type="Proteomes" id="UP000825935">
    <property type="component" value="Chromosome 5"/>
</dbReference>
<feature type="compositionally biased region" description="Polar residues" evidence="10">
    <location>
        <begin position="278"/>
        <end position="292"/>
    </location>
</feature>
<evidence type="ECO:0000256" key="5">
    <source>
        <dbReference type="ARBA" id="ARBA00022777"/>
    </source>
</evidence>
<dbReference type="PROSITE" id="PS00107">
    <property type="entry name" value="PROTEIN_KINASE_ATP"/>
    <property type="match status" value="1"/>
</dbReference>
<evidence type="ECO:0000256" key="6">
    <source>
        <dbReference type="ARBA" id="ARBA00022840"/>
    </source>
</evidence>
<evidence type="ECO:0000256" key="9">
    <source>
        <dbReference type="PROSITE-ProRule" id="PRU10141"/>
    </source>
</evidence>
<evidence type="ECO:0000313" key="12">
    <source>
        <dbReference type="EMBL" id="KAH7437854.1"/>
    </source>
</evidence>
<feature type="binding site" evidence="9">
    <location>
        <position position="443"/>
    </location>
    <ligand>
        <name>ATP</name>
        <dbReference type="ChEBI" id="CHEBI:30616"/>
    </ligand>
</feature>
<dbReference type="GO" id="GO:0004709">
    <property type="term" value="F:MAP kinase kinase kinase activity"/>
    <property type="evidence" value="ECO:0007669"/>
    <property type="project" value="UniProtKB-EC"/>
</dbReference>
<keyword evidence="3" id="KW-0808">Transferase</keyword>
<evidence type="ECO:0000256" key="4">
    <source>
        <dbReference type="ARBA" id="ARBA00022741"/>
    </source>
</evidence>
<keyword evidence="5" id="KW-0418">Kinase</keyword>
<evidence type="ECO:0000256" key="7">
    <source>
        <dbReference type="ARBA" id="ARBA00047559"/>
    </source>
</evidence>
<dbReference type="SUPFAM" id="SSF56112">
    <property type="entry name" value="Protein kinase-like (PK-like)"/>
    <property type="match status" value="1"/>
</dbReference>
<dbReference type="EMBL" id="CM035410">
    <property type="protein sequence ID" value="KAH7437854.1"/>
    <property type="molecule type" value="Genomic_DNA"/>
</dbReference>
<dbReference type="AlphaFoldDB" id="A0A8T2UWM0"/>
<keyword evidence="4 9" id="KW-0547">Nucleotide-binding</keyword>
<sequence>MLSRLLKPSARGSSRKACKDDCKDDVILHEQLSIFRHEDNPISHSPSEPRLLRARNRRRHLCEPGNCSGSSHSDISHHDFSFLTLSELNSSLEPENKVEIAIDGKDVQDLLAYESNQRSMTKNFPLSPPEVQEHDVIDDCSDVDRSSSEYNASSSSGSPTKGMENLRVPWEEYALSSAFTRWSRGRMRIRNQEKTNESHKLMVRSILPPLQENSEVDIQPRRLPFPCPSEVASKEETIRLAISDSPYVARGVSETANTVYKHNYSGPLQTSDKRDESSIVSSKTDFVSPHTSDSARDILQGEKEATCRNFSDPLVVQMKKDITLYQRPPINAIQNLDHTSRGTRFVHQSAPYGEPHVAHPLPLPCSTSAARVSSGSNTSSADRSDDFLKADPPVVPQGWSCCPEAHLNSHGGRWMKGALLGSGSFGKVYRGHHSGTGDMCAIKEVEIIADDPRSKECANQLSQEIAILSTLRHPNILHYKGSEMVDDNLNIYLELVSGGSIYRLLQEFNNFAEPVIRRYTRQILLGLEFLHSKNAVHRDIKCANILVDQDGRVKLADFGMAKLIGNETAPLSFKGSPYWMAPEVILQNHSGYECAIDIWSLGCTVIEMATGKPPWHQYEGYAAMFKVMNFEVPIPESLSTVAQNFVSLCLQRDPAKRPSASDLLAHPFVHVDRATNFPSQAVNDTLYQGMMKRFLPSEYGRSSGTSYQGTTRNSNHHFPSGIRSACPSFQGNMHTSKSALQLSDCLRPQLNDNTRTSGRLSDTEEYTSRWEAPKHVNHANR</sequence>
<feature type="region of interest" description="Disordered" evidence="10">
    <location>
        <begin position="360"/>
        <end position="389"/>
    </location>
</feature>
<dbReference type="InterPro" id="IPR011009">
    <property type="entry name" value="Kinase-like_dom_sf"/>
</dbReference>
<keyword evidence="6 9" id="KW-0067">ATP-binding</keyword>
<evidence type="ECO:0000256" key="8">
    <source>
        <dbReference type="ARBA" id="ARBA00048329"/>
    </source>
</evidence>
<evidence type="ECO:0000256" key="3">
    <source>
        <dbReference type="ARBA" id="ARBA00022679"/>
    </source>
</evidence>
<feature type="region of interest" description="Disordered" evidence="10">
    <location>
        <begin position="141"/>
        <end position="163"/>
    </location>
</feature>
<evidence type="ECO:0000313" key="13">
    <source>
        <dbReference type="Proteomes" id="UP000825935"/>
    </source>
</evidence>
<name>A0A8T2UWM0_CERRI</name>
<protein>
    <recommendedName>
        <fullName evidence="2">mitogen-activated protein kinase kinase kinase</fullName>
        <ecNumber evidence="2">2.7.11.25</ecNumber>
    </recommendedName>
</protein>
<keyword evidence="13" id="KW-1185">Reference proteome</keyword>
<feature type="domain" description="Protein kinase" evidence="11">
    <location>
        <begin position="414"/>
        <end position="669"/>
    </location>
</feature>
<feature type="region of interest" description="Disordered" evidence="10">
    <location>
        <begin position="701"/>
        <end position="723"/>
    </location>
</feature>